<name>A0A2S3HQ63_9POAL</name>
<sequence>MIRDHRSLKSPVLTIVPPPSSAASCGPQRLPPPPRRPPRCCRSPRAAQPLHLAPPPRSRNAVPPPLPPLAAPRRPPARSAPTLHARCDPASQNCRGCPASTSLADSAQAFIREDLTGLVQEGVWRWSALAEKFAMCNVARARRLGSSQHW</sequence>
<gene>
    <name evidence="2" type="ORF">PAHAL_5G096500</name>
</gene>
<dbReference type="AlphaFoldDB" id="A0A2S3HQ63"/>
<dbReference type="PROSITE" id="PS51257">
    <property type="entry name" value="PROKAR_LIPOPROTEIN"/>
    <property type="match status" value="1"/>
</dbReference>
<dbReference type="Gramene" id="PAN27665">
    <property type="protein sequence ID" value="PAN27665"/>
    <property type="gene ID" value="PAHAL_5G096500"/>
</dbReference>
<feature type="compositionally biased region" description="Pro residues" evidence="1">
    <location>
        <begin position="52"/>
        <end position="74"/>
    </location>
</feature>
<evidence type="ECO:0000256" key="1">
    <source>
        <dbReference type="SAM" id="MobiDB-lite"/>
    </source>
</evidence>
<protein>
    <submittedName>
        <fullName evidence="2">Uncharacterized protein</fullName>
    </submittedName>
</protein>
<organism evidence="2">
    <name type="scientific">Panicum hallii</name>
    <dbReference type="NCBI Taxonomy" id="206008"/>
    <lineage>
        <taxon>Eukaryota</taxon>
        <taxon>Viridiplantae</taxon>
        <taxon>Streptophyta</taxon>
        <taxon>Embryophyta</taxon>
        <taxon>Tracheophyta</taxon>
        <taxon>Spermatophyta</taxon>
        <taxon>Magnoliopsida</taxon>
        <taxon>Liliopsida</taxon>
        <taxon>Poales</taxon>
        <taxon>Poaceae</taxon>
        <taxon>PACMAD clade</taxon>
        <taxon>Panicoideae</taxon>
        <taxon>Panicodae</taxon>
        <taxon>Paniceae</taxon>
        <taxon>Panicinae</taxon>
        <taxon>Panicum</taxon>
        <taxon>Panicum sect. Panicum</taxon>
    </lineage>
</organism>
<dbReference type="Proteomes" id="UP000243499">
    <property type="component" value="Chromosome 5"/>
</dbReference>
<proteinExistence type="predicted"/>
<accession>A0A2S3HQ63</accession>
<dbReference type="EMBL" id="CM008050">
    <property type="protein sequence ID" value="PAN27665.1"/>
    <property type="molecule type" value="Genomic_DNA"/>
</dbReference>
<evidence type="ECO:0000313" key="2">
    <source>
        <dbReference type="EMBL" id="PAN27665.1"/>
    </source>
</evidence>
<reference evidence="2" key="1">
    <citation type="submission" date="2018-04" db="EMBL/GenBank/DDBJ databases">
        <title>WGS assembly of Panicum hallii.</title>
        <authorList>
            <person name="Lovell J."/>
            <person name="Jenkins J."/>
            <person name="Lowry D."/>
            <person name="Mamidi S."/>
            <person name="Sreedasyam A."/>
            <person name="Weng X."/>
            <person name="Barry K."/>
            <person name="Bonette J."/>
            <person name="Campitelli B."/>
            <person name="Daum C."/>
            <person name="Gordon S."/>
            <person name="Gould B."/>
            <person name="Lipzen A."/>
            <person name="Macqueen A."/>
            <person name="Palacio-Mejia J."/>
            <person name="Plott C."/>
            <person name="Shakirov E."/>
            <person name="Shu S."/>
            <person name="Yoshinaga Y."/>
            <person name="Zane M."/>
            <person name="Rokhsar D."/>
            <person name="Grimwood J."/>
            <person name="Schmutz J."/>
            <person name="Juenger T."/>
        </authorList>
    </citation>
    <scope>NUCLEOTIDE SEQUENCE [LARGE SCALE GENOMIC DNA]</scope>
    <source>
        <strain evidence="2">FIL2</strain>
    </source>
</reference>
<feature type="region of interest" description="Disordered" evidence="1">
    <location>
        <begin position="1"/>
        <end position="98"/>
    </location>
</feature>
<feature type="compositionally biased region" description="Low complexity" evidence="1">
    <location>
        <begin position="40"/>
        <end position="49"/>
    </location>
</feature>